<keyword evidence="1 6" id="KW-0808">Transferase</keyword>
<dbReference type="InterPro" id="IPR017438">
    <property type="entry name" value="ATP-NAD_kinase_N"/>
</dbReference>
<dbReference type="EMBL" id="CP003806">
    <property type="protein sequence ID" value="AGF49231.1"/>
    <property type="molecule type" value="Genomic_DNA"/>
</dbReference>
<dbReference type="KEGG" id="kga:ST1E_0912"/>
<dbReference type="GO" id="GO:0019674">
    <property type="term" value="P:NAD+ metabolic process"/>
    <property type="evidence" value="ECO:0007669"/>
    <property type="project" value="InterPro"/>
</dbReference>
<dbReference type="HAMAP" id="MF_00361">
    <property type="entry name" value="NAD_kinase"/>
    <property type="match status" value="1"/>
</dbReference>
<evidence type="ECO:0000256" key="3">
    <source>
        <dbReference type="ARBA" id="ARBA00022857"/>
    </source>
</evidence>
<dbReference type="GO" id="GO:0003951">
    <property type="term" value="F:NAD+ kinase activity"/>
    <property type="evidence" value="ECO:0007669"/>
    <property type="project" value="UniProtKB-UniRule"/>
</dbReference>
<feature type="binding site" evidence="6">
    <location>
        <position position="248"/>
    </location>
    <ligand>
        <name>NAD(+)</name>
        <dbReference type="ChEBI" id="CHEBI:57540"/>
    </ligand>
</feature>
<dbReference type="PANTHER" id="PTHR20275:SF0">
    <property type="entry name" value="NAD KINASE"/>
    <property type="match status" value="1"/>
</dbReference>
<dbReference type="Pfam" id="PF01513">
    <property type="entry name" value="NAD_kinase"/>
    <property type="match status" value="1"/>
</dbReference>
<keyword evidence="6" id="KW-0547">Nucleotide-binding</keyword>
<evidence type="ECO:0000256" key="1">
    <source>
        <dbReference type="ARBA" id="ARBA00022679"/>
    </source>
</evidence>
<dbReference type="InterPro" id="IPR017437">
    <property type="entry name" value="ATP-NAD_kinase_PpnK-typ_C"/>
</dbReference>
<evidence type="ECO:0000256" key="6">
    <source>
        <dbReference type="HAMAP-Rule" id="MF_00361"/>
    </source>
</evidence>
<feature type="binding site" evidence="6">
    <location>
        <begin position="145"/>
        <end position="146"/>
    </location>
    <ligand>
        <name>NAD(+)</name>
        <dbReference type="ChEBI" id="CHEBI:57540"/>
    </ligand>
</feature>
<dbReference type="GO" id="GO:0051287">
    <property type="term" value="F:NAD binding"/>
    <property type="evidence" value="ECO:0007669"/>
    <property type="project" value="UniProtKB-ARBA"/>
</dbReference>
<dbReference type="GO" id="GO:0005524">
    <property type="term" value="F:ATP binding"/>
    <property type="evidence" value="ECO:0007669"/>
    <property type="project" value="UniProtKB-KW"/>
</dbReference>
<comment type="similarity">
    <text evidence="6">Belongs to the NAD kinase family.</text>
</comment>
<dbReference type="RefSeq" id="WP_015389715.1">
    <property type="nucleotide sequence ID" value="NC_020284.1"/>
</dbReference>
<dbReference type="NCBIfam" id="NF002561">
    <property type="entry name" value="PRK02155.1"/>
    <property type="match status" value="1"/>
</dbReference>
<comment type="caution">
    <text evidence="6">Lacks conserved residue(s) required for the propagation of feature annotation.</text>
</comment>
<gene>
    <name evidence="6" type="primary">nadK</name>
    <name evidence="7" type="ORF">ST1E_0912</name>
</gene>
<dbReference type="InterPro" id="IPR002504">
    <property type="entry name" value="NADK"/>
</dbReference>
<protein>
    <recommendedName>
        <fullName evidence="6">NAD kinase</fullName>
        <ecNumber evidence="6">2.7.1.23</ecNumber>
    </recommendedName>
    <alternativeName>
        <fullName evidence="6">ATP-dependent NAD kinase</fullName>
    </alternativeName>
</protein>
<feature type="active site" description="Proton acceptor" evidence="6">
    <location>
        <position position="71"/>
    </location>
</feature>
<dbReference type="InterPro" id="IPR016064">
    <property type="entry name" value="NAD/diacylglycerol_kinase_sf"/>
</dbReference>
<sequence length="299" mass="32815">MNFPIIALIGRYQDARLDEPLRAIAEMLSRTGRKVIIESATASNTNIYDYTVANIDTIGKTASLAIVTGGDGTVLGAARYLSPYSLPILGINHGRLGFIADISIDETYNALINVMDGFYTLEERLVIEGSICRDNKKMYSDFALNDIVIHRAGIGGMIEVKVELNDVFMYTIRSDGLIVATPTGSTAYALASNGPIIHPKLNAIVLVPIAPQTLSNRPIVVPSSGSLTMTLLTVGRKEIEANVHFDMQTWSELQPGDCINIQKSKHAAKFIHPNGYNFFSTLRRKLNWNVMPKSLDNIE</sequence>
<comment type="function">
    <text evidence="6">Involved in the regulation of the intracellular balance of NAD and NADP, and is a key enzyme in the biosynthesis of NADP. Catalyzes specifically the phosphorylation on 2'-hydroxyl of the adenosine moiety of NAD to yield NADP.</text>
</comment>
<dbReference type="GO" id="GO:0006741">
    <property type="term" value="P:NADP+ biosynthetic process"/>
    <property type="evidence" value="ECO:0007669"/>
    <property type="project" value="UniProtKB-UniRule"/>
</dbReference>
<feature type="binding site" evidence="6">
    <location>
        <position position="210"/>
    </location>
    <ligand>
        <name>NAD(+)</name>
        <dbReference type="ChEBI" id="CHEBI:57540"/>
    </ligand>
</feature>
<keyword evidence="2 6" id="KW-0418">Kinase</keyword>
<evidence type="ECO:0000313" key="7">
    <source>
        <dbReference type="EMBL" id="AGF49231.1"/>
    </source>
</evidence>
<evidence type="ECO:0000313" key="8">
    <source>
        <dbReference type="Proteomes" id="UP000011658"/>
    </source>
</evidence>
<dbReference type="HOGENOM" id="CLU_008831_0_1_4"/>
<dbReference type="PATRIC" id="fig|1208921.3.peg.518"/>
<feature type="binding site" evidence="6">
    <location>
        <position position="175"/>
    </location>
    <ligand>
        <name>NAD(+)</name>
        <dbReference type="ChEBI" id="CHEBI:57540"/>
    </ligand>
</feature>
<dbReference type="Proteomes" id="UP000011658">
    <property type="component" value="Chromosome"/>
</dbReference>
<dbReference type="GO" id="GO:0046872">
    <property type="term" value="F:metal ion binding"/>
    <property type="evidence" value="ECO:0007669"/>
    <property type="project" value="UniProtKB-UniRule"/>
</dbReference>
<keyword evidence="3 6" id="KW-0521">NADP</keyword>
<comment type="cofactor">
    <cofactor evidence="6">
        <name>a divalent metal cation</name>
        <dbReference type="ChEBI" id="CHEBI:60240"/>
    </cofactor>
</comment>
<reference evidence="7 8" key="1">
    <citation type="journal article" date="2013" name="Genome Biol. Evol.">
        <title>Genome evolution and phylogenomic analysis of candidatus kinetoplastibacterium, the betaproteobacterial endosymbionts of strigomonas and angomonas.</title>
        <authorList>
            <person name="Alves J.M."/>
            <person name="Serrano M.G."/>
            <person name="Maia da Silva F."/>
            <person name="Voegtly L.J."/>
            <person name="Matveyev A.V."/>
            <person name="Teixeira M.M."/>
            <person name="Camargo E.P."/>
            <person name="Buck G.A."/>
        </authorList>
    </citation>
    <scope>NUCLEOTIDE SEQUENCE [LARGE SCALE GENOMIC DNA]</scope>
    <source>
        <strain evidence="7 8">TCC219</strain>
    </source>
</reference>
<dbReference type="GO" id="GO:0005737">
    <property type="term" value="C:cytoplasm"/>
    <property type="evidence" value="ECO:0007669"/>
    <property type="project" value="UniProtKB-SubCell"/>
</dbReference>
<proteinExistence type="inferred from homology"/>
<comment type="catalytic activity">
    <reaction evidence="5 6">
        <text>NAD(+) + ATP = ADP + NADP(+) + H(+)</text>
        <dbReference type="Rhea" id="RHEA:18629"/>
        <dbReference type="ChEBI" id="CHEBI:15378"/>
        <dbReference type="ChEBI" id="CHEBI:30616"/>
        <dbReference type="ChEBI" id="CHEBI:57540"/>
        <dbReference type="ChEBI" id="CHEBI:58349"/>
        <dbReference type="ChEBI" id="CHEBI:456216"/>
        <dbReference type="EC" id="2.7.1.23"/>
    </reaction>
</comment>
<comment type="subcellular location">
    <subcellularLocation>
        <location evidence="6">Cytoplasm</location>
    </subcellularLocation>
</comment>
<accession>M1LYU6</accession>
<dbReference type="AlphaFoldDB" id="M1LYU6"/>
<dbReference type="Pfam" id="PF20143">
    <property type="entry name" value="NAD_kinase_C"/>
    <property type="match status" value="1"/>
</dbReference>
<dbReference type="eggNOG" id="COG0061">
    <property type="taxonomic scope" value="Bacteria"/>
</dbReference>
<keyword evidence="6" id="KW-0067">ATP-binding</keyword>
<feature type="binding site" evidence="6">
    <location>
        <begin position="71"/>
        <end position="72"/>
    </location>
    <ligand>
        <name>NAD(+)</name>
        <dbReference type="ChEBI" id="CHEBI:57540"/>
    </ligand>
</feature>
<organism evidence="7 8">
    <name type="scientific">Candidatus Kinetoplastidibacterium galati TCC219</name>
    <dbReference type="NCBI Taxonomy" id="1208921"/>
    <lineage>
        <taxon>Bacteria</taxon>
        <taxon>Pseudomonadati</taxon>
        <taxon>Pseudomonadota</taxon>
        <taxon>Betaproteobacteria</taxon>
        <taxon>Candidatus Kinetoplastidibacterium</taxon>
    </lineage>
</organism>
<evidence type="ECO:0000256" key="2">
    <source>
        <dbReference type="ARBA" id="ARBA00022777"/>
    </source>
</evidence>
<dbReference type="Gene3D" id="3.40.50.10330">
    <property type="entry name" value="Probable inorganic polyphosphate/atp-NAD kinase, domain 1"/>
    <property type="match status" value="1"/>
</dbReference>
<keyword evidence="4 6" id="KW-0520">NAD</keyword>
<dbReference type="Gene3D" id="2.60.200.30">
    <property type="entry name" value="Probable inorganic polyphosphate/atp-NAD kinase, domain 2"/>
    <property type="match status" value="1"/>
</dbReference>
<name>M1LYU6_9PROT</name>
<evidence type="ECO:0000256" key="4">
    <source>
        <dbReference type="ARBA" id="ARBA00023027"/>
    </source>
</evidence>
<dbReference type="OrthoDB" id="9774737at2"/>
<feature type="binding site" evidence="6">
    <location>
        <position position="173"/>
    </location>
    <ligand>
        <name>NAD(+)</name>
        <dbReference type="ChEBI" id="CHEBI:57540"/>
    </ligand>
</feature>
<dbReference type="PANTHER" id="PTHR20275">
    <property type="entry name" value="NAD KINASE"/>
    <property type="match status" value="1"/>
</dbReference>
<keyword evidence="8" id="KW-1185">Reference proteome</keyword>
<dbReference type="EC" id="2.7.1.23" evidence="6"/>
<dbReference type="STRING" id="1208921.ST1E_0912"/>
<dbReference type="SUPFAM" id="SSF111331">
    <property type="entry name" value="NAD kinase/diacylglycerol kinase-like"/>
    <property type="match status" value="1"/>
</dbReference>
<evidence type="ECO:0000256" key="5">
    <source>
        <dbReference type="ARBA" id="ARBA00047925"/>
    </source>
</evidence>
<keyword evidence="6" id="KW-0963">Cytoplasm</keyword>